<organism evidence="2 4">
    <name type="scientific">Cucumis melo var. makuwa</name>
    <name type="common">Oriental melon</name>
    <dbReference type="NCBI Taxonomy" id="1194695"/>
    <lineage>
        <taxon>Eukaryota</taxon>
        <taxon>Viridiplantae</taxon>
        <taxon>Streptophyta</taxon>
        <taxon>Embryophyta</taxon>
        <taxon>Tracheophyta</taxon>
        <taxon>Spermatophyta</taxon>
        <taxon>Magnoliopsida</taxon>
        <taxon>eudicotyledons</taxon>
        <taxon>Gunneridae</taxon>
        <taxon>Pentapetalae</taxon>
        <taxon>rosids</taxon>
        <taxon>fabids</taxon>
        <taxon>Cucurbitales</taxon>
        <taxon>Cucurbitaceae</taxon>
        <taxon>Benincaseae</taxon>
        <taxon>Cucumis</taxon>
    </lineage>
</organism>
<dbReference type="AlphaFoldDB" id="A0A5A7UMR4"/>
<feature type="region of interest" description="Disordered" evidence="1">
    <location>
        <begin position="1"/>
        <end position="75"/>
    </location>
</feature>
<proteinExistence type="predicted"/>
<feature type="compositionally biased region" description="Low complexity" evidence="1">
    <location>
        <begin position="20"/>
        <end position="30"/>
    </location>
</feature>
<comment type="caution">
    <text evidence="2">The sequence shown here is derived from an EMBL/GenBank/DDBJ whole genome shotgun (WGS) entry which is preliminary data.</text>
</comment>
<evidence type="ECO:0000313" key="4">
    <source>
        <dbReference type="Proteomes" id="UP000321393"/>
    </source>
</evidence>
<dbReference type="EMBL" id="SSTE01007511">
    <property type="protein sequence ID" value="KAA0056388.1"/>
    <property type="molecule type" value="Genomic_DNA"/>
</dbReference>
<sequence>MKRTQETLSCELRDTYLADPLPSSSPSPNSIGIKGGRPFQKPKSSFERKCSTVSLNSMVPNSKPLSAKLKEPDSA</sequence>
<evidence type="ECO:0000313" key="2">
    <source>
        <dbReference type="EMBL" id="KAA0056388.1"/>
    </source>
</evidence>
<gene>
    <name evidence="3" type="ORF">E5676_scaffold120G002720</name>
    <name evidence="2" type="ORF">E6C27_scaffold186G001360</name>
</gene>
<reference evidence="4 5" key="1">
    <citation type="submission" date="2019-08" db="EMBL/GenBank/DDBJ databases">
        <title>Draft genome sequences of two oriental melons (Cucumis melo L. var makuwa).</title>
        <authorList>
            <person name="Kwon S.-Y."/>
        </authorList>
    </citation>
    <scope>NUCLEOTIDE SEQUENCE [LARGE SCALE GENOMIC DNA]</scope>
    <source>
        <strain evidence="5">cv. Chang Bougi</strain>
        <strain evidence="4">cv. SW 3</strain>
        <tissue evidence="2">Leaf</tissue>
    </source>
</reference>
<dbReference type="Proteomes" id="UP000321393">
    <property type="component" value="Unassembled WGS sequence"/>
</dbReference>
<dbReference type="Proteomes" id="UP000321947">
    <property type="component" value="Unassembled WGS sequence"/>
</dbReference>
<dbReference type="EMBL" id="SSTD01001877">
    <property type="protein sequence ID" value="TYK29130.1"/>
    <property type="molecule type" value="Genomic_DNA"/>
</dbReference>
<evidence type="ECO:0000313" key="3">
    <source>
        <dbReference type="EMBL" id="TYK29130.1"/>
    </source>
</evidence>
<name>A0A5A7UMR4_CUCMM</name>
<accession>A0A5A7UMR4</accession>
<feature type="compositionally biased region" description="Polar residues" evidence="1">
    <location>
        <begin position="51"/>
        <end position="64"/>
    </location>
</feature>
<protein>
    <submittedName>
        <fullName evidence="2">Kinesin-like protein KIN12B</fullName>
    </submittedName>
</protein>
<evidence type="ECO:0000256" key="1">
    <source>
        <dbReference type="SAM" id="MobiDB-lite"/>
    </source>
</evidence>
<evidence type="ECO:0000313" key="5">
    <source>
        <dbReference type="Proteomes" id="UP000321947"/>
    </source>
</evidence>